<dbReference type="InterPro" id="IPR021223">
    <property type="entry name" value="AbiGi"/>
</dbReference>
<comment type="caution">
    <text evidence="1">The sequence shown here is derived from an EMBL/GenBank/DDBJ whole genome shotgun (WGS) entry which is preliminary data.</text>
</comment>
<protein>
    <submittedName>
        <fullName evidence="1">Abortive infection system antitoxin AbiGi family protein</fullName>
    </submittedName>
</protein>
<name>A0ABT6V8R7_9FLAO</name>
<dbReference type="EMBL" id="JASCRZ010000002">
    <property type="protein sequence ID" value="MDI5894627.1"/>
    <property type="molecule type" value="Genomic_DNA"/>
</dbReference>
<evidence type="ECO:0000313" key="1">
    <source>
        <dbReference type="EMBL" id="MDI5894627.1"/>
    </source>
</evidence>
<keyword evidence="2" id="KW-1185">Reference proteome</keyword>
<proteinExistence type="predicted"/>
<reference evidence="1 2" key="1">
    <citation type="submission" date="2023-04" db="EMBL/GenBank/DDBJ databases">
        <title>Two novel species of Flavobacterium.</title>
        <authorList>
            <person name="Liu Q."/>
            <person name="Xin Y.-H."/>
        </authorList>
    </citation>
    <scope>NUCLEOTIDE SEQUENCE [LARGE SCALE GENOMIC DNA]</scope>
    <source>
        <strain evidence="1 2">LB1P51</strain>
    </source>
</reference>
<dbReference type="Proteomes" id="UP001243403">
    <property type="component" value="Unassembled WGS sequence"/>
</dbReference>
<sequence>MKKKSDIEVIESDFNQKKVNHIVHYLDNFDTLLKILKDGFAPSYCLEIINEIDYYIPMTSFCNIPLKDVDLYMRYGKYGIGMSLDWALKNSISPVIYIHKTTPFKELHSRINSIHLDKMFQKIFNNRKIEDLDNIIENFDYSEYEKTFKEINNITVPALQFFKNWKTTYKGKKLLPIMKENGDIFLD</sequence>
<organism evidence="1 2">
    <name type="scientific">Flavobacterium algoritolerans</name>
    <dbReference type="NCBI Taxonomy" id="3041254"/>
    <lineage>
        <taxon>Bacteria</taxon>
        <taxon>Pseudomonadati</taxon>
        <taxon>Bacteroidota</taxon>
        <taxon>Flavobacteriia</taxon>
        <taxon>Flavobacteriales</taxon>
        <taxon>Flavobacteriaceae</taxon>
        <taxon>Flavobacterium</taxon>
    </lineage>
</organism>
<accession>A0ABT6V8R7</accession>
<dbReference type="Pfam" id="PF10899">
    <property type="entry name" value="AbiGi"/>
    <property type="match status" value="1"/>
</dbReference>
<evidence type="ECO:0000313" key="2">
    <source>
        <dbReference type="Proteomes" id="UP001243403"/>
    </source>
</evidence>
<gene>
    <name evidence="1" type="ORF">QLS65_06955</name>
</gene>
<dbReference type="RefSeq" id="WP_282716170.1">
    <property type="nucleotide sequence ID" value="NZ_JASCRZ010000002.1"/>
</dbReference>